<dbReference type="AlphaFoldDB" id="B0E336"/>
<dbReference type="EMBL" id="DS547203">
    <property type="protein sequence ID" value="EDQ98755.1"/>
    <property type="molecule type" value="Genomic_DNA"/>
</dbReference>
<dbReference type="STRING" id="486041.B0E336"/>
<dbReference type="RefSeq" id="XP_001890604.1">
    <property type="nucleotide sequence ID" value="XM_001890569.1"/>
</dbReference>
<dbReference type="Proteomes" id="UP000001194">
    <property type="component" value="Unassembled WGS sequence"/>
</dbReference>
<evidence type="ECO:0000313" key="1">
    <source>
        <dbReference type="EMBL" id="EDQ98755.1"/>
    </source>
</evidence>
<protein>
    <submittedName>
        <fullName evidence="1">Predicted protein</fullName>
    </submittedName>
</protein>
<dbReference type="KEGG" id="lbc:LACBIDRAFT_296782"/>
<organism evidence="2">
    <name type="scientific">Laccaria bicolor (strain S238N-H82 / ATCC MYA-4686)</name>
    <name type="common">Bicoloured deceiver</name>
    <name type="synonym">Laccaria laccata var. bicolor</name>
    <dbReference type="NCBI Taxonomy" id="486041"/>
    <lineage>
        <taxon>Eukaryota</taxon>
        <taxon>Fungi</taxon>
        <taxon>Dikarya</taxon>
        <taxon>Basidiomycota</taxon>
        <taxon>Agaricomycotina</taxon>
        <taxon>Agaricomycetes</taxon>
        <taxon>Agaricomycetidae</taxon>
        <taxon>Agaricales</taxon>
        <taxon>Agaricineae</taxon>
        <taxon>Hydnangiaceae</taxon>
        <taxon>Laccaria</taxon>
    </lineage>
</organism>
<proteinExistence type="predicted"/>
<name>B0E336_LACBS</name>
<reference evidence="1 2" key="1">
    <citation type="journal article" date="2008" name="Nature">
        <title>The genome of Laccaria bicolor provides insights into mycorrhizal symbiosis.</title>
        <authorList>
            <person name="Martin F."/>
            <person name="Aerts A."/>
            <person name="Ahren D."/>
            <person name="Brun A."/>
            <person name="Danchin E.G.J."/>
            <person name="Duchaussoy F."/>
            <person name="Gibon J."/>
            <person name="Kohler A."/>
            <person name="Lindquist E."/>
            <person name="Pereda V."/>
            <person name="Salamov A."/>
            <person name="Shapiro H.J."/>
            <person name="Wuyts J."/>
            <person name="Blaudez D."/>
            <person name="Buee M."/>
            <person name="Brokstein P."/>
            <person name="Canbaeck B."/>
            <person name="Cohen D."/>
            <person name="Courty P.E."/>
            <person name="Coutinho P.M."/>
            <person name="Delaruelle C."/>
            <person name="Detter J.C."/>
            <person name="Deveau A."/>
            <person name="DiFazio S."/>
            <person name="Duplessis S."/>
            <person name="Fraissinet-Tachet L."/>
            <person name="Lucic E."/>
            <person name="Frey-Klett P."/>
            <person name="Fourrey C."/>
            <person name="Feussner I."/>
            <person name="Gay G."/>
            <person name="Grimwood J."/>
            <person name="Hoegger P.J."/>
            <person name="Jain P."/>
            <person name="Kilaru S."/>
            <person name="Labbe J."/>
            <person name="Lin Y.C."/>
            <person name="Legue V."/>
            <person name="Le Tacon F."/>
            <person name="Marmeisse R."/>
            <person name="Melayah D."/>
            <person name="Montanini B."/>
            <person name="Muratet M."/>
            <person name="Nehls U."/>
            <person name="Niculita-Hirzel H."/>
            <person name="Oudot-Le Secq M.P."/>
            <person name="Peter M."/>
            <person name="Quesneville H."/>
            <person name="Rajashekar B."/>
            <person name="Reich M."/>
            <person name="Rouhier N."/>
            <person name="Schmutz J."/>
            <person name="Yin T."/>
            <person name="Chalot M."/>
            <person name="Henrissat B."/>
            <person name="Kuees U."/>
            <person name="Lucas S."/>
            <person name="Van de Peer Y."/>
            <person name="Podila G.K."/>
            <person name="Polle A."/>
            <person name="Pukkila P.J."/>
            <person name="Richardson P.M."/>
            <person name="Rouze P."/>
            <person name="Sanders I.R."/>
            <person name="Stajich J.E."/>
            <person name="Tunlid A."/>
            <person name="Tuskan G."/>
            <person name="Grigoriev I.V."/>
        </authorList>
    </citation>
    <scope>NUCLEOTIDE SEQUENCE [LARGE SCALE GENOMIC DNA]</scope>
    <source>
        <strain evidence="2">S238N-H82 / ATCC MYA-4686</strain>
    </source>
</reference>
<dbReference type="HOGENOM" id="CLU_1959960_0_0_1"/>
<keyword evidence="2" id="KW-1185">Reference proteome</keyword>
<dbReference type="InParanoid" id="B0E336"/>
<dbReference type="OrthoDB" id="3048650at2759"/>
<sequence>MAAQPISLDTFLHFTRNVVCAVNLGALLYAATMGESGCMSTIVSCKEHNHSKHDIYDICETNEGSEVSMKALATRLPSSFTSPLSLRRDSFITLDIKEFFSVLTLNFAFFPRKLMVSHVQGFRVSSLL</sequence>
<accession>B0E336</accession>
<evidence type="ECO:0000313" key="2">
    <source>
        <dbReference type="Proteomes" id="UP000001194"/>
    </source>
</evidence>
<gene>
    <name evidence="1" type="ORF">LACBIDRAFT_296782</name>
</gene>
<dbReference type="GeneID" id="6086257"/>